<keyword evidence="4 7" id="KW-0812">Transmembrane</keyword>
<evidence type="ECO:0000256" key="1">
    <source>
        <dbReference type="ARBA" id="ARBA00004141"/>
    </source>
</evidence>
<keyword evidence="5 7" id="KW-1133">Transmembrane helix</keyword>
<evidence type="ECO:0000259" key="8">
    <source>
        <dbReference type="Pfam" id="PF00535"/>
    </source>
</evidence>
<proteinExistence type="predicted"/>
<dbReference type="PANTHER" id="PTHR43867">
    <property type="entry name" value="CELLULOSE SYNTHASE CATALYTIC SUBUNIT A [UDP-FORMING]"/>
    <property type="match status" value="1"/>
</dbReference>
<dbReference type="KEGG" id="maur:BOH66_06760"/>
<comment type="subcellular location">
    <subcellularLocation>
        <location evidence="1">Membrane</location>
        <topology evidence="1">Multi-pass membrane protein</topology>
    </subcellularLocation>
</comment>
<reference evidence="9 10" key="1">
    <citation type="submission" date="2016-12" db="EMBL/GenBank/DDBJ databases">
        <title>Complete genome sequence of Microbacterium aurum KACC 15219.</title>
        <authorList>
            <person name="Jung Y."/>
            <person name="Shin J.-H."/>
            <person name="Lee Y.-J."/>
            <person name="Yi H."/>
            <person name="Bahn Y.-S."/>
            <person name="Kim J.F."/>
            <person name="Lee D.-W."/>
        </authorList>
    </citation>
    <scope>NUCLEOTIDE SEQUENCE [LARGE SCALE GENOMIC DNA]</scope>
    <source>
        <strain evidence="9 10">KACC 15219</strain>
    </source>
</reference>
<organism evidence="9 10">
    <name type="scientific">Microbacterium aurum</name>
    <dbReference type="NCBI Taxonomy" id="36805"/>
    <lineage>
        <taxon>Bacteria</taxon>
        <taxon>Bacillati</taxon>
        <taxon>Actinomycetota</taxon>
        <taxon>Actinomycetes</taxon>
        <taxon>Micrococcales</taxon>
        <taxon>Microbacteriaceae</taxon>
        <taxon>Microbacterium</taxon>
    </lineage>
</organism>
<dbReference type="PANTHER" id="PTHR43867:SF2">
    <property type="entry name" value="CELLULOSE SYNTHASE CATALYTIC SUBUNIT A [UDP-FORMING]"/>
    <property type="match status" value="1"/>
</dbReference>
<keyword evidence="10" id="KW-1185">Reference proteome</keyword>
<dbReference type="EMBL" id="CP018762">
    <property type="protein sequence ID" value="APZ33993.1"/>
    <property type="molecule type" value="Genomic_DNA"/>
</dbReference>
<dbReference type="SUPFAM" id="SSF53448">
    <property type="entry name" value="Nucleotide-diphospho-sugar transferases"/>
    <property type="match status" value="1"/>
</dbReference>
<evidence type="ECO:0000256" key="6">
    <source>
        <dbReference type="ARBA" id="ARBA00023136"/>
    </source>
</evidence>
<dbReference type="Gene3D" id="3.90.550.10">
    <property type="entry name" value="Spore Coat Polysaccharide Biosynthesis Protein SpsA, Chain A"/>
    <property type="match status" value="1"/>
</dbReference>
<keyword evidence="6 7" id="KW-0472">Membrane</keyword>
<feature type="transmembrane region" description="Helical" evidence="7">
    <location>
        <begin position="32"/>
        <end position="53"/>
    </location>
</feature>
<dbReference type="CDD" id="cd06421">
    <property type="entry name" value="CESA_CelA_like"/>
    <property type="match status" value="1"/>
</dbReference>
<evidence type="ECO:0000256" key="2">
    <source>
        <dbReference type="ARBA" id="ARBA00022676"/>
    </source>
</evidence>
<dbReference type="Proteomes" id="UP000187185">
    <property type="component" value="Chromosome"/>
</dbReference>
<dbReference type="InterPro" id="IPR050321">
    <property type="entry name" value="Glycosyltr_2/OpgH_subfam"/>
</dbReference>
<dbReference type="Pfam" id="PF00535">
    <property type="entry name" value="Glycos_transf_2"/>
    <property type="match status" value="1"/>
</dbReference>
<dbReference type="GO" id="GO:0005886">
    <property type="term" value="C:plasma membrane"/>
    <property type="evidence" value="ECO:0007669"/>
    <property type="project" value="TreeGrafter"/>
</dbReference>
<name>A0A1P8U7F4_9MICO</name>
<dbReference type="GO" id="GO:0016758">
    <property type="term" value="F:hexosyltransferase activity"/>
    <property type="evidence" value="ECO:0007669"/>
    <property type="project" value="TreeGrafter"/>
</dbReference>
<dbReference type="InterPro" id="IPR001173">
    <property type="entry name" value="Glyco_trans_2-like"/>
</dbReference>
<feature type="domain" description="Glycosyltransferase 2-like" evidence="8">
    <location>
        <begin position="93"/>
        <end position="253"/>
    </location>
</feature>
<evidence type="ECO:0000256" key="3">
    <source>
        <dbReference type="ARBA" id="ARBA00022679"/>
    </source>
</evidence>
<keyword evidence="2" id="KW-0328">Glycosyltransferase</keyword>
<gene>
    <name evidence="9" type="ORF">BOH66_06760</name>
</gene>
<dbReference type="AlphaFoldDB" id="A0A1P8U7F4"/>
<evidence type="ECO:0000256" key="5">
    <source>
        <dbReference type="ARBA" id="ARBA00022989"/>
    </source>
</evidence>
<evidence type="ECO:0000256" key="4">
    <source>
        <dbReference type="ARBA" id="ARBA00022692"/>
    </source>
</evidence>
<sequence>MVLLVLIGTIGILAYAGFLLDPSHRGDLLPYAMVITAETILVAQALLAMWTILSGSSDPRDYVYHDAAARLMPGAGDGDDTVHLAGAPVIVDVFITVYGEDVETIRQTVRAAVAMRGAHRTWVLDDGRSDEVRVLAAEQGASYVRRLSSNGAKAGNINHALSIAKGEFFVILDADFVPKENLVVEMLPFFAHDDVAFVQSPQAYGNLTTVVARGAAYMQTVFYRFIQPGRNRFNAAFCVGTNVMFRRRAIDDVGGVCTDSKSEDVWTSLRLHERGWRSVYLSDVLAIGEAPETGVLGTGGCRGGERGRVGARRARRVRRRVVEGPRRGVGCGRAAAGLVISPPRHAPRRAAPPRCVR</sequence>
<dbReference type="InterPro" id="IPR029044">
    <property type="entry name" value="Nucleotide-diphossugar_trans"/>
</dbReference>
<keyword evidence="3" id="KW-0808">Transferase</keyword>
<dbReference type="STRING" id="36805.BOH66_06760"/>
<protein>
    <recommendedName>
        <fullName evidence="8">Glycosyltransferase 2-like domain-containing protein</fullName>
    </recommendedName>
</protein>
<dbReference type="RefSeq" id="WP_076690309.1">
    <property type="nucleotide sequence ID" value="NZ_CP018762.1"/>
</dbReference>
<evidence type="ECO:0000313" key="10">
    <source>
        <dbReference type="Proteomes" id="UP000187185"/>
    </source>
</evidence>
<evidence type="ECO:0000256" key="7">
    <source>
        <dbReference type="SAM" id="Phobius"/>
    </source>
</evidence>
<accession>A0A1P8U7F4</accession>
<evidence type="ECO:0000313" key="9">
    <source>
        <dbReference type="EMBL" id="APZ33993.1"/>
    </source>
</evidence>